<comment type="similarity">
    <text evidence="1">Belongs to the ATP-dependent AMP-binding enzyme family.</text>
</comment>
<dbReference type="AlphaFoldDB" id="A0A916XFR4"/>
<dbReference type="InterPro" id="IPR045851">
    <property type="entry name" value="AMP-bd_C_sf"/>
</dbReference>
<dbReference type="PROSITE" id="PS00455">
    <property type="entry name" value="AMP_BINDING"/>
    <property type="match status" value="1"/>
</dbReference>
<dbReference type="EMBL" id="BMED01000001">
    <property type="protein sequence ID" value="GGC68847.1"/>
    <property type="molecule type" value="Genomic_DNA"/>
</dbReference>
<dbReference type="SUPFAM" id="SSF56801">
    <property type="entry name" value="Acetyl-CoA synthetase-like"/>
    <property type="match status" value="1"/>
</dbReference>
<reference evidence="5" key="1">
    <citation type="journal article" date="2014" name="Int. J. Syst. Evol. Microbiol.">
        <title>Complete genome sequence of Corynebacterium casei LMG S-19264T (=DSM 44701T), isolated from a smear-ripened cheese.</title>
        <authorList>
            <consortium name="US DOE Joint Genome Institute (JGI-PGF)"/>
            <person name="Walter F."/>
            <person name="Albersmeier A."/>
            <person name="Kalinowski J."/>
            <person name="Ruckert C."/>
        </authorList>
    </citation>
    <scope>NUCLEOTIDE SEQUENCE</scope>
    <source>
        <strain evidence="5">CGMCC 1.10998</strain>
    </source>
</reference>
<evidence type="ECO:0000256" key="2">
    <source>
        <dbReference type="ARBA" id="ARBA00022598"/>
    </source>
</evidence>
<gene>
    <name evidence="5" type="ORF">GCM10011396_14790</name>
</gene>
<dbReference type="NCBIfam" id="NF009071">
    <property type="entry name" value="PRK12406.1"/>
    <property type="match status" value="1"/>
</dbReference>
<dbReference type="InterPro" id="IPR000873">
    <property type="entry name" value="AMP-dep_synth/lig_dom"/>
</dbReference>
<feature type="domain" description="AMP-dependent synthetase/ligase" evidence="3">
    <location>
        <begin position="20"/>
        <end position="362"/>
    </location>
</feature>
<evidence type="ECO:0000313" key="6">
    <source>
        <dbReference type="Proteomes" id="UP000637423"/>
    </source>
</evidence>
<dbReference type="Proteomes" id="UP000637423">
    <property type="component" value="Unassembled WGS sequence"/>
</dbReference>
<dbReference type="FunFam" id="3.30.300.30:FF:000008">
    <property type="entry name" value="2,3-dihydroxybenzoate-AMP ligase"/>
    <property type="match status" value="1"/>
</dbReference>
<feature type="domain" description="AMP-binding enzyme C-terminal" evidence="4">
    <location>
        <begin position="422"/>
        <end position="498"/>
    </location>
</feature>
<dbReference type="GO" id="GO:0031956">
    <property type="term" value="F:medium-chain fatty acid-CoA ligase activity"/>
    <property type="evidence" value="ECO:0007669"/>
    <property type="project" value="TreeGrafter"/>
</dbReference>
<dbReference type="Gene3D" id="3.30.300.30">
    <property type="match status" value="1"/>
</dbReference>
<dbReference type="Gene3D" id="3.40.50.12780">
    <property type="entry name" value="N-terminal domain of ligase-like"/>
    <property type="match status" value="1"/>
</dbReference>
<dbReference type="PANTHER" id="PTHR43201">
    <property type="entry name" value="ACYL-COA SYNTHETASE"/>
    <property type="match status" value="1"/>
</dbReference>
<sequence length="516" mass="56414">MNDITPPRILAGDRQRLISDITQRAAQAATGFAQLGIGEDDVVALLMRNDFAFFEASLAASMIGAYATPINWHATAAEAEYVLSDSSAKVLVVHTDLWPAVAAGVPAHITVLFAPTPPEILRAYKASASATDLPPAAVLWDDWIANYTARTSPPPDMRGVMIYTSGTTGKPKGVRRNPLNAERFAIMSAATSAAYGLTTDQPMWVLMNGPMYHSAPNSYGITSARLGSNIVLQERFDPEQMLALIEQHRITHMHIVPTMFYRLLQLPEEIKHKYDLSSLKDVVHGAAPCPPALKQAMIAWWGPVISEYYGSTETGLIARNTSADALSKPGTVGKPIPGARIKIFDDEGRDLPPGAVGDVYVHIAHMPDFTYHKQADKRQAAGRNGFVTVGDMGWLDEDGYLFLSDRKNDMVISGGVNIYPAEIEAVLLGIPGVKDCAVFGIPDQEFGEQLCAYVQREENAASLSADEIRAQLAQHLAKFKVPKLIKFADTLPREDSGKIFKRKLRAPYWESANRKI</sequence>
<dbReference type="InterPro" id="IPR020845">
    <property type="entry name" value="AMP-binding_CS"/>
</dbReference>
<dbReference type="Pfam" id="PF13193">
    <property type="entry name" value="AMP-binding_C"/>
    <property type="match status" value="1"/>
</dbReference>
<accession>A0A916XFR4</accession>
<protein>
    <submittedName>
        <fullName evidence="5">Acyl-CoA synthetase</fullName>
    </submittedName>
</protein>
<evidence type="ECO:0000259" key="4">
    <source>
        <dbReference type="Pfam" id="PF13193"/>
    </source>
</evidence>
<proteinExistence type="inferred from homology"/>
<keyword evidence="2" id="KW-0436">Ligase</keyword>
<dbReference type="InterPro" id="IPR042099">
    <property type="entry name" value="ANL_N_sf"/>
</dbReference>
<dbReference type="PANTHER" id="PTHR43201:SF5">
    <property type="entry name" value="MEDIUM-CHAIN ACYL-COA LIGASE ACSF2, MITOCHONDRIAL"/>
    <property type="match status" value="1"/>
</dbReference>
<evidence type="ECO:0000313" key="5">
    <source>
        <dbReference type="EMBL" id="GGC68847.1"/>
    </source>
</evidence>
<reference evidence="5" key="2">
    <citation type="submission" date="2020-09" db="EMBL/GenBank/DDBJ databases">
        <authorList>
            <person name="Sun Q."/>
            <person name="Zhou Y."/>
        </authorList>
    </citation>
    <scope>NUCLEOTIDE SEQUENCE</scope>
    <source>
        <strain evidence="5">CGMCC 1.10998</strain>
    </source>
</reference>
<evidence type="ECO:0000256" key="1">
    <source>
        <dbReference type="ARBA" id="ARBA00006432"/>
    </source>
</evidence>
<evidence type="ECO:0000259" key="3">
    <source>
        <dbReference type="Pfam" id="PF00501"/>
    </source>
</evidence>
<dbReference type="Pfam" id="PF00501">
    <property type="entry name" value="AMP-binding"/>
    <property type="match status" value="1"/>
</dbReference>
<dbReference type="RefSeq" id="WP_188565271.1">
    <property type="nucleotide sequence ID" value="NZ_BMED01000001.1"/>
</dbReference>
<organism evidence="5 6">
    <name type="scientific">Undibacterium terreum</name>
    <dbReference type="NCBI Taxonomy" id="1224302"/>
    <lineage>
        <taxon>Bacteria</taxon>
        <taxon>Pseudomonadati</taxon>
        <taxon>Pseudomonadota</taxon>
        <taxon>Betaproteobacteria</taxon>
        <taxon>Burkholderiales</taxon>
        <taxon>Oxalobacteraceae</taxon>
        <taxon>Undibacterium</taxon>
    </lineage>
</organism>
<dbReference type="InterPro" id="IPR025110">
    <property type="entry name" value="AMP-bd_C"/>
</dbReference>
<dbReference type="GO" id="GO:0006631">
    <property type="term" value="P:fatty acid metabolic process"/>
    <property type="evidence" value="ECO:0007669"/>
    <property type="project" value="TreeGrafter"/>
</dbReference>
<name>A0A916XFR4_9BURK</name>
<keyword evidence="6" id="KW-1185">Reference proteome</keyword>
<comment type="caution">
    <text evidence="5">The sequence shown here is derived from an EMBL/GenBank/DDBJ whole genome shotgun (WGS) entry which is preliminary data.</text>
</comment>